<evidence type="ECO:0000256" key="1">
    <source>
        <dbReference type="ARBA" id="ARBA00022630"/>
    </source>
</evidence>
<accession>A0ABR0DYK0</accession>
<dbReference type="Gene3D" id="3.50.50.60">
    <property type="entry name" value="FAD/NAD(P)-binding domain"/>
    <property type="match status" value="1"/>
</dbReference>
<sequence>MTGKLRVAVIGAGPAGLAIAIELKKLPFVEYTLYERNDRISEIGAGISIQQTTWRMLEVMGAAEYLRDSTFHRPQDGHSVRHYSGRTGRLLSSRYQSTVPKEYLHARCHRAELQNALLKANDRSHIRTSKRLANISYLPSGRVRLQFADGYMDEVDLLVGADGIRSVVRSFAFPQHKIAYTERTAYRTLVPIEEVRRIDGFPVDDVAFWHAPKGEWVYTCNLGGKDFELTVMTHEPLTEGEQERVSWGEPAKVSDMTRHFPNFFKPIQDLFAITPDIKRYAAFSGSRLQTVVGESANIALIGDASHPLAGAFGAGAGFALEDAYALTQSLRWAYARSKTSTPLADALRLFDRVRSPHYEKLYRVLDGFKEVAGNLAAPNLQLSADEEVVVLVAMNWSQRHDWIYQYNIMQDFAEIAEREGV</sequence>
<dbReference type="EMBL" id="JAXOVC010000014">
    <property type="protein sequence ID" value="KAK4494080.1"/>
    <property type="molecule type" value="Genomic_DNA"/>
</dbReference>
<proteinExistence type="predicted"/>
<feature type="domain" description="FAD-binding" evidence="4">
    <location>
        <begin position="5"/>
        <end position="334"/>
    </location>
</feature>
<dbReference type="PANTHER" id="PTHR46720:SF3">
    <property type="entry name" value="FAD-BINDING DOMAIN-CONTAINING PROTEIN-RELATED"/>
    <property type="match status" value="1"/>
</dbReference>
<keyword evidence="3" id="KW-0560">Oxidoreductase</keyword>
<dbReference type="Proteomes" id="UP001305779">
    <property type="component" value="Unassembled WGS sequence"/>
</dbReference>
<dbReference type="SUPFAM" id="SSF51905">
    <property type="entry name" value="FAD/NAD(P)-binding domain"/>
    <property type="match status" value="1"/>
</dbReference>
<protein>
    <recommendedName>
        <fullName evidence="4">FAD-binding domain-containing protein</fullName>
    </recommendedName>
</protein>
<evidence type="ECO:0000313" key="5">
    <source>
        <dbReference type="EMBL" id="KAK4494080.1"/>
    </source>
</evidence>
<name>A0ABR0DYK0_ZASCE</name>
<organism evidence="5 6">
    <name type="scientific">Zasmidium cellare</name>
    <name type="common">Wine cellar mold</name>
    <name type="synonym">Racodium cellare</name>
    <dbReference type="NCBI Taxonomy" id="395010"/>
    <lineage>
        <taxon>Eukaryota</taxon>
        <taxon>Fungi</taxon>
        <taxon>Dikarya</taxon>
        <taxon>Ascomycota</taxon>
        <taxon>Pezizomycotina</taxon>
        <taxon>Dothideomycetes</taxon>
        <taxon>Dothideomycetidae</taxon>
        <taxon>Mycosphaerellales</taxon>
        <taxon>Mycosphaerellaceae</taxon>
        <taxon>Zasmidium</taxon>
    </lineage>
</organism>
<dbReference type="PANTHER" id="PTHR46720">
    <property type="entry name" value="HYDROXYLASE, PUTATIVE (AFU_ORTHOLOGUE AFUA_3G01460)-RELATED"/>
    <property type="match status" value="1"/>
</dbReference>
<keyword evidence="1" id="KW-0285">Flavoprotein</keyword>
<evidence type="ECO:0000259" key="4">
    <source>
        <dbReference type="Pfam" id="PF01494"/>
    </source>
</evidence>
<reference evidence="5 6" key="1">
    <citation type="journal article" date="2023" name="G3 (Bethesda)">
        <title>A chromosome-level genome assembly of Zasmidium syzygii isolated from banana leaves.</title>
        <authorList>
            <person name="van Westerhoven A.C."/>
            <person name="Mehrabi R."/>
            <person name="Talebi R."/>
            <person name="Steentjes M.B.F."/>
            <person name="Corcolon B."/>
            <person name="Chong P.A."/>
            <person name="Kema G.H.J."/>
            <person name="Seidl M.F."/>
        </authorList>
    </citation>
    <scope>NUCLEOTIDE SEQUENCE [LARGE SCALE GENOMIC DNA]</scope>
    <source>
        <strain evidence="5 6">P124</strain>
    </source>
</reference>
<comment type="caution">
    <text evidence="5">The sequence shown here is derived from an EMBL/GenBank/DDBJ whole genome shotgun (WGS) entry which is preliminary data.</text>
</comment>
<dbReference type="InterPro" id="IPR051104">
    <property type="entry name" value="FAD_monoxygenase"/>
</dbReference>
<dbReference type="PRINTS" id="PR00420">
    <property type="entry name" value="RNGMNOXGNASE"/>
</dbReference>
<evidence type="ECO:0000256" key="2">
    <source>
        <dbReference type="ARBA" id="ARBA00022827"/>
    </source>
</evidence>
<evidence type="ECO:0000313" key="6">
    <source>
        <dbReference type="Proteomes" id="UP001305779"/>
    </source>
</evidence>
<dbReference type="SUPFAM" id="SSF54373">
    <property type="entry name" value="FAD-linked reductases, C-terminal domain"/>
    <property type="match status" value="1"/>
</dbReference>
<dbReference type="InterPro" id="IPR002938">
    <property type="entry name" value="FAD-bd"/>
</dbReference>
<dbReference type="InterPro" id="IPR036188">
    <property type="entry name" value="FAD/NAD-bd_sf"/>
</dbReference>
<keyword evidence="2" id="KW-0274">FAD</keyword>
<evidence type="ECO:0000256" key="3">
    <source>
        <dbReference type="ARBA" id="ARBA00023002"/>
    </source>
</evidence>
<gene>
    <name evidence="5" type="ORF">PRZ48_014378</name>
</gene>
<dbReference type="Pfam" id="PF01494">
    <property type="entry name" value="FAD_binding_3"/>
    <property type="match status" value="1"/>
</dbReference>
<keyword evidence="6" id="KW-1185">Reference proteome</keyword>